<dbReference type="PANTHER" id="PTHR10015:SF337">
    <property type="entry name" value="HEAT STRESS TRANSCRIPTION FACTOR A-3"/>
    <property type="match status" value="1"/>
</dbReference>
<evidence type="ECO:0000313" key="12">
    <source>
        <dbReference type="EMBL" id="MBA4633850.1"/>
    </source>
</evidence>
<evidence type="ECO:0000256" key="4">
    <source>
        <dbReference type="ARBA" id="ARBA00023016"/>
    </source>
</evidence>
<evidence type="ECO:0000256" key="7">
    <source>
        <dbReference type="ARBA" id="ARBA00023242"/>
    </source>
</evidence>
<keyword evidence="3" id="KW-0805">Transcription regulation</keyword>
<sequence>MDKTSRDQDQISLGLGLGDSSASESEEIESKPVIDCDVKVEEEAEEAVELAVVGSCGGVSPPLPKPLEGLHEAGPPPFLTKTFEMVDYPETDPIVSWGETGYSFVVWDHHKFATNLLPKYFKHSNFSSFIRQLNTYGFRKVHLDRWEFANAGFQKGKKHLLKTIRRRNHGANNHTRVQQLERQTELEDLKKAQDALKVEIHDLRQQQENSNKCLAAMEERIRFAEWKQRQFVLILAKAMKRTSFLQQLIEHYKQKKALANGEMHKKRRLASSESLENSFLAKGMNQNADTPSEKNSFLGSNSMQQEQSSGLTFDTSSPDLSTGNYIMWEKLMEDDVICDDDEASNKSSYVHELEDLLEKPLTWSSFANVGEVACPIGQ</sequence>
<dbReference type="Gene3D" id="1.10.10.10">
    <property type="entry name" value="Winged helix-like DNA-binding domain superfamily/Winged helix DNA-binding domain"/>
    <property type="match status" value="1"/>
</dbReference>
<dbReference type="InterPro" id="IPR036388">
    <property type="entry name" value="WH-like_DNA-bd_sf"/>
</dbReference>
<dbReference type="EMBL" id="GISG01088593">
    <property type="protein sequence ID" value="MBA4633849.1"/>
    <property type="molecule type" value="Transcribed_RNA"/>
</dbReference>
<feature type="domain" description="HSF-type DNA-binding" evidence="11">
    <location>
        <begin position="117"/>
        <end position="141"/>
    </location>
</feature>
<evidence type="ECO:0000256" key="5">
    <source>
        <dbReference type="ARBA" id="ARBA00023125"/>
    </source>
</evidence>
<keyword evidence="6" id="KW-0804">Transcription</keyword>
<dbReference type="FunFam" id="1.10.10.10:FF:000057">
    <property type="entry name" value="Heat shock transcription factor 1"/>
    <property type="match status" value="1"/>
</dbReference>
<evidence type="ECO:0000256" key="8">
    <source>
        <dbReference type="RuleBase" id="RU004020"/>
    </source>
</evidence>
<dbReference type="PROSITE" id="PS00434">
    <property type="entry name" value="HSF_DOMAIN"/>
    <property type="match status" value="1"/>
</dbReference>
<dbReference type="PRINTS" id="PR00056">
    <property type="entry name" value="HSFDOMAIN"/>
</dbReference>
<evidence type="ECO:0000256" key="6">
    <source>
        <dbReference type="ARBA" id="ARBA00023163"/>
    </source>
</evidence>
<dbReference type="EMBL" id="GISG01088594">
    <property type="protein sequence ID" value="MBA4633850.1"/>
    <property type="molecule type" value="Transcribed_RNA"/>
</dbReference>
<keyword evidence="9" id="KW-0175">Coiled coil</keyword>
<dbReference type="InterPro" id="IPR000232">
    <property type="entry name" value="HSF_DNA-bd"/>
</dbReference>
<evidence type="ECO:0000256" key="3">
    <source>
        <dbReference type="ARBA" id="ARBA00023015"/>
    </source>
</evidence>
<name>A0A7C8Z598_OPUST</name>
<feature type="region of interest" description="Disordered" evidence="10">
    <location>
        <begin position="284"/>
        <end position="316"/>
    </location>
</feature>
<evidence type="ECO:0000259" key="11">
    <source>
        <dbReference type="PROSITE" id="PS00434"/>
    </source>
</evidence>
<comment type="subcellular location">
    <subcellularLocation>
        <location evidence="1">Nucleus</location>
    </subcellularLocation>
</comment>
<organism evidence="12">
    <name type="scientific">Opuntia streptacantha</name>
    <name type="common">Prickly pear cactus</name>
    <name type="synonym">Opuntia cardona</name>
    <dbReference type="NCBI Taxonomy" id="393608"/>
    <lineage>
        <taxon>Eukaryota</taxon>
        <taxon>Viridiplantae</taxon>
        <taxon>Streptophyta</taxon>
        <taxon>Embryophyta</taxon>
        <taxon>Tracheophyta</taxon>
        <taxon>Spermatophyta</taxon>
        <taxon>Magnoliopsida</taxon>
        <taxon>eudicotyledons</taxon>
        <taxon>Gunneridae</taxon>
        <taxon>Pentapetalae</taxon>
        <taxon>Caryophyllales</taxon>
        <taxon>Cactineae</taxon>
        <taxon>Cactaceae</taxon>
        <taxon>Opuntioideae</taxon>
        <taxon>Opuntia</taxon>
    </lineage>
</organism>
<dbReference type="GO" id="GO:0034605">
    <property type="term" value="P:cellular response to heat"/>
    <property type="evidence" value="ECO:0007669"/>
    <property type="project" value="TreeGrafter"/>
</dbReference>
<evidence type="ECO:0000256" key="10">
    <source>
        <dbReference type="SAM" id="MobiDB-lite"/>
    </source>
</evidence>
<keyword evidence="2" id="KW-0597">Phosphoprotein</keyword>
<keyword evidence="7" id="KW-0539">Nucleus</keyword>
<dbReference type="InterPro" id="IPR036390">
    <property type="entry name" value="WH_DNA-bd_sf"/>
</dbReference>
<dbReference type="GO" id="GO:0003700">
    <property type="term" value="F:DNA-binding transcription factor activity"/>
    <property type="evidence" value="ECO:0007669"/>
    <property type="project" value="InterPro"/>
</dbReference>
<accession>A0A7C8Z598</accession>
<reference evidence="12" key="2">
    <citation type="submission" date="2020-07" db="EMBL/GenBank/DDBJ databases">
        <authorList>
            <person name="Vera ALvarez R."/>
            <person name="Arias-Moreno D.M."/>
            <person name="Jimenez-Jacinto V."/>
            <person name="Jimenez-Bremont J.F."/>
            <person name="Swaminathan K."/>
            <person name="Moose S.P."/>
            <person name="Guerrero-Gonzalez M.L."/>
            <person name="Marino-Ramirez L."/>
            <person name="Landsman D."/>
            <person name="Rodriguez-Kessler M."/>
            <person name="Delgado-Sanchez P."/>
        </authorList>
    </citation>
    <scope>NUCLEOTIDE SEQUENCE</scope>
    <source>
        <tissue evidence="12">Cladode</tissue>
    </source>
</reference>
<keyword evidence="5" id="KW-0238">DNA-binding</keyword>
<dbReference type="AlphaFoldDB" id="A0A7C8Z598"/>
<reference evidence="12" key="1">
    <citation type="journal article" date="2013" name="J. Plant Res.">
        <title>Effect of fungi and light on seed germination of three Opuntia species from semiarid lands of central Mexico.</title>
        <authorList>
            <person name="Delgado-Sanchez P."/>
            <person name="Jimenez-Bremont J.F."/>
            <person name="Guerrero-Gonzalez Mde L."/>
            <person name="Flores J."/>
        </authorList>
    </citation>
    <scope>NUCLEOTIDE SEQUENCE</scope>
    <source>
        <tissue evidence="12">Cladode</tissue>
    </source>
</reference>
<feature type="region of interest" description="Disordered" evidence="10">
    <location>
        <begin position="1"/>
        <end position="31"/>
    </location>
</feature>
<evidence type="ECO:0000256" key="1">
    <source>
        <dbReference type="ARBA" id="ARBA00004123"/>
    </source>
</evidence>
<feature type="coiled-coil region" evidence="9">
    <location>
        <begin position="186"/>
        <end position="220"/>
    </location>
</feature>
<protein>
    <recommendedName>
        <fullName evidence="11">HSF-type DNA-binding domain-containing protein</fullName>
    </recommendedName>
</protein>
<dbReference type="GO" id="GO:0000978">
    <property type="term" value="F:RNA polymerase II cis-regulatory region sequence-specific DNA binding"/>
    <property type="evidence" value="ECO:0007669"/>
    <property type="project" value="TreeGrafter"/>
</dbReference>
<comment type="similarity">
    <text evidence="8">Belongs to the HSF family.</text>
</comment>
<keyword evidence="4" id="KW-0346">Stress response</keyword>
<dbReference type="GO" id="GO:0006357">
    <property type="term" value="P:regulation of transcription by RNA polymerase II"/>
    <property type="evidence" value="ECO:0007669"/>
    <property type="project" value="TreeGrafter"/>
</dbReference>
<dbReference type="Pfam" id="PF00447">
    <property type="entry name" value="HSF_DNA-bind"/>
    <property type="match status" value="1"/>
</dbReference>
<proteinExistence type="inferred from homology"/>
<feature type="compositionally biased region" description="Low complexity" evidence="10">
    <location>
        <begin position="12"/>
        <end position="23"/>
    </location>
</feature>
<dbReference type="SUPFAM" id="SSF46785">
    <property type="entry name" value="Winged helix' DNA-binding domain"/>
    <property type="match status" value="1"/>
</dbReference>
<dbReference type="PANTHER" id="PTHR10015">
    <property type="entry name" value="HEAT SHOCK TRANSCRIPTION FACTOR"/>
    <property type="match status" value="1"/>
</dbReference>
<evidence type="ECO:0000256" key="2">
    <source>
        <dbReference type="ARBA" id="ARBA00022553"/>
    </source>
</evidence>
<evidence type="ECO:0000256" key="9">
    <source>
        <dbReference type="SAM" id="Coils"/>
    </source>
</evidence>
<dbReference type="SMART" id="SM00415">
    <property type="entry name" value="HSF"/>
    <property type="match status" value="1"/>
</dbReference>
<dbReference type="GO" id="GO:0005634">
    <property type="term" value="C:nucleus"/>
    <property type="evidence" value="ECO:0007669"/>
    <property type="project" value="UniProtKB-SubCell"/>
</dbReference>